<protein>
    <recommendedName>
        <fullName evidence="1">FAD-dependent urate hydroxylase HpyO/Asp monooxygenase CreE-like FAD/NAD(P)-binding domain-containing protein</fullName>
    </recommendedName>
</protein>
<dbReference type="InterPro" id="IPR038732">
    <property type="entry name" value="HpyO/CreE_NAD-binding"/>
</dbReference>
<dbReference type="InterPro" id="IPR052189">
    <property type="entry name" value="L-asp_N-monooxygenase_NS-form"/>
</dbReference>
<comment type="caution">
    <text evidence="2">The sequence shown here is derived from an EMBL/GenBank/DDBJ whole genome shotgun (WGS) entry which is preliminary data.</text>
</comment>
<dbReference type="PANTHER" id="PTHR40254">
    <property type="entry name" value="BLR0577 PROTEIN"/>
    <property type="match status" value="1"/>
</dbReference>
<dbReference type="Proteomes" id="UP000291613">
    <property type="component" value="Unassembled WGS sequence"/>
</dbReference>
<dbReference type="InterPro" id="IPR036188">
    <property type="entry name" value="FAD/NAD-bd_sf"/>
</dbReference>
<organism evidence="2 3">
    <name type="scientific">Hansschlegelia quercus</name>
    <dbReference type="NCBI Taxonomy" id="2528245"/>
    <lineage>
        <taxon>Bacteria</taxon>
        <taxon>Pseudomonadati</taxon>
        <taxon>Pseudomonadota</taxon>
        <taxon>Alphaproteobacteria</taxon>
        <taxon>Hyphomicrobiales</taxon>
        <taxon>Methylopilaceae</taxon>
        <taxon>Hansschlegelia</taxon>
    </lineage>
</organism>
<reference evidence="2 3" key="1">
    <citation type="submission" date="2019-02" db="EMBL/GenBank/DDBJ databases">
        <title>Hansschlegelia quercus sp. nov., a novel methylotrophic bacterium from buds of oak (Quercus robur L.).</title>
        <authorList>
            <person name="Agafonova N.V."/>
            <person name="Kaparullina E.N."/>
            <person name="Grouzdev D.S."/>
            <person name="Doronina N.V."/>
        </authorList>
    </citation>
    <scope>NUCLEOTIDE SEQUENCE [LARGE SCALE GENOMIC DNA]</scope>
    <source>
        <strain evidence="2 3">Dub</strain>
    </source>
</reference>
<keyword evidence="3" id="KW-1185">Reference proteome</keyword>
<dbReference type="SUPFAM" id="SSF51905">
    <property type="entry name" value="FAD/NAD(P)-binding domain"/>
    <property type="match status" value="2"/>
</dbReference>
<sequence length="479" mass="51271">MNAPAGPFRDGRREDSAKTIAIVGGGFTGAAVAHQIARRAPGQFRIVVIEPRTQIGGGVAYSTLEPAQRINVPASRMSLVQSDPCNFDRWLRADGVLRDDPAALLPDGRAFPARAVFGRYVAETLEPFLLSGEIEHLCTRVVDILPGADGRTTVELADGSTVVADYVALAATHPAPTLPPALKEIADDPRLLRDTQAHSVFDAVQPDARVLIVGTGLTMADIVASLDARGHRGPIIAVSRRGLLSRGHTDVAGEFGTFVEPPSKTALSLLRRIRMTVVAAAAEKRPWQHVLDVVRNQGPQIWAALPKRERAKLVKRLRPFWDVHRFRVAPQIEAVVERRIEDGSLTVLVGEPISAHGGEDGIEVALRLRRGGVRVERFDIVALATGPAHRALVEDDPLVSRLAKAGLVGLDPFGLGLAVDERSRAIGADGRPSPTLWVAGPLARGTVGELMGLPEVARHAEAVAGDIVKSHVFGFDHAS</sequence>
<dbReference type="Pfam" id="PF13454">
    <property type="entry name" value="NAD_binding_9"/>
    <property type="match status" value="1"/>
</dbReference>
<accession>A0A4Q9GC16</accession>
<dbReference type="OrthoDB" id="101972at2"/>
<evidence type="ECO:0000313" key="3">
    <source>
        <dbReference type="Proteomes" id="UP000291613"/>
    </source>
</evidence>
<proteinExistence type="predicted"/>
<dbReference type="PANTHER" id="PTHR40254:SF1">
    <property type="entry name" value="BLR0577 PROTEIN"/>
    <property type="match status" value="1"/>
</dbReference>
<feature type="domain" description="FAD-dependent urate hydroxylase HpyO/Asp monooxygenase CreE-like FAD/NAD(P)-binding" evidence="1">
    <location>
        <begin position="21"/>
        <end position="173"/>
    </location>
</feature>
<evidence type="ECO:0000259" key="1">
    <source>
        <dbReference type="Pfam" id="PF13454"/>
    </source>
</evidence>
<dbReference type="RefSeq" id="WP_131004204.1">
    <property type="nucleotide sequence ID" value="NZ_JBHSZR010000009.1"/>
</dbReference>
<gene>
    <name evidence="2" type="ORF">EYR15_14135</name>
</gene>
<dbReference type="EMBL" id="SIUB01000007">
    <property type="protein sequence ID" value="TBN48720.1"/>
    <property type="molecule type" value="Genomic_DNA"/>
</dbReference>
<dbReference type="AlphaFoldDB" id="A0A4Q9GC16"/>
<dbReference type="Gene3D" id="3.50.50.60">
    <property type="entry name" value="FAD/NAD(P)-binding domain"/>
    <property type="match status" value="2"/>
</dbReference>
<evidence type="ECO:0000313" key="2">
    <source>
        <dbReference type="EMBL" id="TBN48720.1"/>
    </source>
</evidence>
<name>A0A4Q9GC16_9HYPH</name>